<comment type="subcellular location">
    <subcellularLocation>
        <location evidence="1">Cell membrane</location>
        <topology evidence="1">Multi-pass membrane protein</topology>
    </subcellularLocation>
</comment>
<sequence length="293" mass="31441">MRKNMIISSVSQGLIWGVLGLGIYLTFRILNFPDMTTEGSFPLGGAVAVTAISLGWNPFLSTLLGMLSGALAGFLTGLLYTKGKMPTLLAGILVMTSCNSIMLMVMGRANLGLHDHKRIQDCLPFSIDLNSLLTGLITVVIVISVLIYFLYTNLGQAYIATGDNKDMAKSFGINTDWMEVMGLVVSNSLIALSGALVSQQDGYADVSKGIGVIVIGLASIIVGEVLYSTGLTLLERLIAIVIGSILYQFLISVVITLGFNTSYLKLISALVLALCLMIPVVKERYFKGVRLTR</sequence>
<reference evidence="7 8" key="1">
    <citation type="journal article" date="2006" name="Proc. Natl. Acad. Sci. U.S.A.">
        <title>Molecular genetic anatomy of inter- and intraserotype variation in the human bacterial pathogen group A Streptococcus.</title>
        <authorList>
            <person name="Beres S.B."/>
            <person name="Richter E.W."/>
            <person name="Nagiec M.J."/>
            <person name="Sumby P."/>
            <person name="Porcella S.F."/>
            <person name="DeLeo F.R."/>
            <person name="Musser J.M."/>
        </authorList>
    </citation>
    <scope>NUCLEOTIDE SEQUENCE [LARGE SCALE GENOMIC DNA]</scope>
    <source>
        <strain evidence="7 8">MGAS9429</strain>
    </source>
</reference>
<dbReference type="EMBL" id="CP000259">
    <property type="protein sequence ID" value="ABF32047.1"/>
    <property type="molecule type" value="Genomic_DNA"/>
</dbReference>
<dbReference type="PANTHER" id="PTHR32196">
    <property type="entry name" value="ABC TRANSPORTER PERMEASE PROTEIN YPHD-RELATED-RELATED"/>
    <property type="match status" value="1"/>
</dbReference>
<evidence type="ECO:0000256" key="1">
    <source>
        <dbReference type="ARBA" id="ARBA00004651"/>
    </source>
</evidence>
<keyword evidence="2" id="KW-1003">Cell membrane</keyword>
<protein>
    <submittedName>
        <fullName evidence="7">ABC transporter permease protein</fullName>
    </submittedName>
</protein>
<feature type="transmembrane region" description="Helical" evidence="6">
    <location>
        <begin position="263"/>
        <end position="281"/>
    </location>
</feature>
<dbReference type="HOGENOM" id="CLU_067296_0_0_9"/>
<dbReference type="Pfam" id="PF02653">
    <property type="entry name" value="BPD_transp_2"/>
    <property type="match status" value="1"/>
</dbReference>
<feature type="transmembrane region" description="Helical" evidence="6">
    <location>
        <begin position="177"/>
        <end position="197"/>
    </location>
</feature>
<dbReference type="GO" id="GO:0022857">
    <property type="term" value="F:transmembrane transporter activity"/>
    <property type="evidence" value="ECO:0007669"/>
    <property type="project" value="InterPro"/>
</dbReference>
<keyword evidence="5 6" id="KW-0472">Membrane</keyword>
<evidence type="ECO:0000256" key="3">
    <source>
        <dbReference type="ARBA" id="ARBA00022692"/>
    </source>
</evidence>
<feature type="transmembrane region" description="Helical" evidence="6">
    <location>
        <begin position="62"/>
        <end position="81"/>
    </location>
</feature>
<gene>
    <name evidence="7" type="ordered locus">MGAS9429_Spy0859</name>
</gene>
<dbReference type="Proteomes" id="UP000002433">
    <property type="component" value="Chromosome"/>
</dbReference>
<keyword evidence="4 6" id="KW-1133">Transmembrane helix</keyword>
<evidence type="ECO:0000256" key="5">
    <source>
        <dbReference type="ARBA" id="ARBA00023136"/>
    </source>
</evidence>
<organism evidence="7 8">
    <name type="scientific">Streptococcus pyogenes serotype M12 (strain MGAS9429)</name>
    <dbReference type="NCBI Taxonomy" id="370551"/>
    <lineage>
        <taxon>Bacteria</taxon>
        <taxon>Bacillati</taxon>
        <taxon>Bacillota</taxon>
        <taxon>Bacilli</taxon>
        <taxon>Lactobacillales</taxon>
        <taxon>Streptococcaceae</taxon>
        <taxon>Streptococcus</taxon>
    </lineage>
</organism>
<feature type="transmembrane region" description="Helical" evidence="6">
    <location>
        <begin position="129"/>
        <end position="151"/>
    </location>
</feature>
<feature type="transmembrane region" description="Helical" evidence="6">
    <location>
        <begin position="209"/>
        <end position="230"/>
    </location>
</feature>
<feature type="transmembrane region" description="Helical" evidence="6">
    <location>
        <begin position="237"/>
        <end position="257"/>
    </location>
</feature>
<evidence type="ECO:0000313" key="7">
    <source>
        <dbReference type="EMBL" id="ABF32047.1"/>
    </source>
</evidence>
<evidence type="ECO:0000256" key="2">
    <source>
        <dbReference type="ARBA" id="ARBA00022475"/>
    </source>
</evidence>
<evidence type="ECO:0000256" key="6">
    <source>
        <dbReference type="SAM" id="Phobius"/>
    </source>
</evidence>
<name>Q1JM22_STRPC</name>
<evidence type="ECO:0000256" key="4">
    <source>
        <dbReference type="ARBA" id="ARBA00022989"/>
    </source>
</evidence>
<dbReference type="KEGG" id="spk:MGAS9429_Spy0859"/>
<feature type="transmembrane region" description="Helical" evidence="6">
    <location>
        <begin position="6"/>
        <end position="27"/>
    </location>
</feature>
<dbReference type="PANTHER" id="PTHR32196:SF69">
    <property type="entry name" value="BRANCHED-CHAIN AMINO ACID TRANSPORT SYSTEM, PERMEASE PROTEIN"/>
    <property type="match status" value="1"/>
</dbReference>
<dbReference type="GO" id="GO:0005886">
    <property type="term" value="C:plasma membrane"/>
    <property type="evidence" value="ECO:0007669"/>
    <property type="project" value="UniProtKB-SubCell"/>
</dbReference>
<dbReference type="AlphaFoldDB" id="Q1JM22"/>
<keyword evidence="3 6" id="KW-0812">Transmembrane</keyword>
<proteinExistence type="predicted"/>
<accession>Q1JM22</accession>
<dbReference type="CDD" id="cd06574">
    <property type="entry name" value="TM_PBP1_branched-chain-AA_like"/>
    <property type="match status" value="1"/>
</dbReference>
<dbReference type="InterPro" id="IPR001851">
    <property type="entry name" value="ABC_transp_permease"/>
</dbReference>
<evidence type="ECO:0000313" key="8">
    <source>
        <dbReference type="Proteomes" id="UP000002433"/>
    </source>
</evidence>
<feature type="transmembrane region" description="Helical" evidence="6">
    <location>
        <begin position="88"/>
        <end position="109"/>
    </location>
</feature>